<protein>
    <submittedName>
        <fullName evidence="1">Uncharacterized protein</fullName>
    </submittedName>
</protein>
<dbReference type="PATRIC" id="fig|391937.3.peg.4076"/>
<dbReference type="AlphaFoldDB" id="K2LH14"/>
<dbReference type="OrthoDB" id="7582980at2"/>
<evidence type="ECO:0000313" key="1">
    <source>
        <dbReference type="EMBL" id="EKF17064.1"/>
    </source>
</evidence>
<evidence type="ECO:0000313" key="2">
    <source>
        <dbReference type="Proteomes" id="UP000006786"/>
    </source>
</evidence>
<reference evidence="1 2" key="1">
    <citation type="journal article" date="2012" name="J. Bacteriol.">
        <title>Genome Sequence of Nitratireductor pacificus Type Strain pht-3B.</title>
        <authorList>
            <person name="Lai Q."/>
            <person name="Li G."/>
            <person name="Shao Z."/>
        </authorList>
    </citation>
    <scope>NUCLEOTIDE SEQUENCE [LARGE SCALE GENOMIC DNA]</scope>
    <source>
        <strain evidence="2">pht-3B</strain>
    </source>
</reference>
<proteinExistence type="predicted"/>
<organism evidence="1 2">
    <name type="scientific">Nitratireductor pacificus pht-3B</name>
    <dbReference type="NCBI Taxonomy" id="391937"/>
    <lineage>
        <taxon>Bacteria</taxon>
        <taxon>Pseudomonadati</taxon>
        <taxon>Pseudomonadota</taxon>
        <taxon>Alphaproteobacteria</taxon>
        <taxon>Hyphomicrobiales</taxon>
        <taxon>Phyllobacteriaceae</taxon>
        <taxon>Nitratireductor</taxon>
    </lineage>
</organism>
<dbReference type="EMBL" id="AMRM01000030">
    <property type="protein sequence ID" value="EKF17064.1"/>
    <property type="molecule type" value="Genomic_DNA"/>
</dbReference>
<name>K2LH14_9HYPH</name>
<gene>
    <name evidence="1" type="ORF">NA2_19878</name>
</gene>
<dbReference type="STRING" id="391937.NA2_19878"/>
<comment type="caution">
    <text evidence="1">The sequence shown here is derived from an EMBL/GenBank/DDBJ whole genome shotgun (WGS) entry which is preliminary data.</text>
</comment>
<sequence length="71" mass="7823">MKFAGGVLHWTEGEFWQSGFAYFRAAWEGWAISSGAKKVKTAPPTREAYEAAKMALAARDSKRLSKGRDVG</sequence>
<accession>K2LH14</accession>
<keyword evidence="2" id="KW-1185">Reference proteome</keyword>
<dbReference type="Proteomes" id="UP000006786">
    <property type="component" value="Unassembled WGS sequence"/>
</dbReference>